<dbReference type="Gene3D" id="3.30.70.270">
    <property type="match status" value="1"/>
</dbReference>
<name>A0ABT1NLW6_9FIRM</name>
<dbReference type="Pfam" id="PF00990">
    <property type="entry name" value="GGDEF"/>
    <property type="match status" value="1"/>
</dbReference>
<dbReference type="InterPro" id="IPR046342">
    <property type="entry name" value="CBS_dom_sf"/>
</dbReference>
<keyword evidence="4" id="KW-1185">Reference proteome</keyword>
<dbReference type="InterPro" id="IPR000160">
    <property type="entry name" value="GGDEF_dom"/>
</dbReference>
<dbReference type="Proteomes" id="UP001651880">
    <property type="component" value="Unassembled WGS sequence"/>
</dbReference>
<dbReference type="CDD" id="cd04598">
    <property type="entry name" value="CBS_pair_GGDEF_EAL"/>
    <property type="match status" value="1"/>
</dbReference>
<dbReference type="InterPro" id="IPR029787">
    <property type="entry name" value="Nucleotide_cyclase"/>
</dbReference>
<dbReference type="CDD" id="cd01949">
    <property type="entry name" value="GGDEF"/>
    <property type="match status" value="1"/>
</dbReference>
<evidence type="ECO:0000313" key="4">
    <source>
        <dbReference type="Proteomes" id="UP001651880"/>
    </source>
</evidence>
<feature type="domain" description="GGDEF" evidence="2">
    <location>
        <begin position="428"/>
        <end position="579"/>
    </location>
</feature>
<organism evidence="3 4">
    <name type="scientific">Lutispora saccharofermentans</name>
    <dbReference type="NCBI Taxonomy" id="3024236"/>
    <lineage>
        <taxon>Bacteria</taxon>
        <taxon>Bacillati</taxon>
        <taxon>Bacillota</taxon>
        <taxon>Clostridia</taxon>
        <taxon>Lutisporales</taxon>
        <taxon>Lutisporaceae</taxon>
        <taxon>Lutispora</taxon>
    </lineage>
</organism>
<dbReference type="SMART" id="SM00052">
    <property type="entry name" value="EAL"/>
    <property type="match status" value="1"/>
</dbReference>
<dbReference type="EMBL" id="JAJEKE010000025">
    <property type="protein sequence ID" value="MCQ1531589.1"/>
    <property type="molecule type" value="Genomic_DNA"/>
</dbReference>
<gene>
    <name evidence="3" type="ORF">LJD61_18910</name>
</gene>
<dbReference type="Gene3D" id="3.20.20.450">
    <property type="entry name" value="EAL domain"/>
    <property type="match status" value="1"/>
</dbReference>
<sequence>MKQILEDIIRTENIRTVFQPIVSLLNGDILGYEALSRGPAGSPLERPDMMFKAAEEHNMIWELEYLCRLKALEKAKNIVPSKMLFINVDPKIINDEKFKSGFTKEFIEKSGINAANIIFEITERTCIEDYKTFKKSIDNYINQGFRIAIDDTGSGYSGLKMLAETHPHYIKLDMDLIRNIDKKALNQALVKALLEFANSSNMKIIAEGIETPDELNTLIRFGIHYGQGYLLQKPSPEFLQISPGVKSMITEKQAQNQNQYVNNMHNIPIGEIARFDSPINPCATGSAVNDIFKANTDIQGLPIVENGVPTGLLMRNDFYSKLGTQYGVAIFMNRPIKLLMNNSPLIVDYNTALAQVSNIAINRREENLYDYIIITKNNKYYGITTVKSLLEHITQLELNTAKQLNPLTGLPGNLLIEQNIKKTLDLDEDKYIIYFDLDNFKAYNDTYGFENGDRIIGLTANIIKECLSSNSYESFIGHIGGDDFVAIVALDDIEKTCSDIMQVFDNRVKNYYTEADKNNGYIMSTNRHGTVEKFPIISLSIAVVDNKKHKFKSPVEVSRQLSILKKKCKIKWESNFFIY</sequence>
<proteinExistence type="predicted"/>
<dbReference type="RefSeq" id="WP_255229142.1">
    <property type="nucleotide sequence ID" value="NZ_JAJEKE010000025.1"/>
</dbReference>
<dbReference type="Gene3D" id="3.10.580.10">
    <property type="entry name" value="CBS-domain"/>
    <property type="match status" value="1"/>
</dbReference>
<dbReference type="PANTHER" id="PTHR33121:SF76">
    <property type="entry name" value="SIGNALING PROTEIN"/>
    <property type="match status" value="1"/>
</dbReference>
<dbReference type="NCBIfam" id="TIGR00254">
    <property type="entry name" value="GGDEF"/>
    <property type="match status" value="1"/>
</dbReference>
<comment type="caution">
    <text evidence="3">The sequence shown here is derived from an EMBL/GenBank/DDBJ whole genome shotgun (WGS) entry which is preliminary data.</text>
</comment>
<dbReference type="SUPFAM" id="SSF54631">
    <property type="entry name" value="CBS-domain pair"/>
    <property type="match status" value="1"/>
</dbReference>
<evidence type="ECO:0000259" key="2">
    <source>
        <dbReference type="PROSITE" id="PS50887"/>
    </source>
</evidence>
<dbReference type="InterPro" id="IPR043128">
    <property type="entry name" value="Rev_trsase/Diguanyl_cyclase"/>
</dbReference>
<evidence type="ECO:0000259" key="1">
    <source>
        <dbReference type="PROSITE" id="PS50883"/>
    </source>
</evidence>
<dbReference type="PROSITE" id="PS50883">
    <property type="entry name" value="EAL"/>
    <property type="match status" value="1"/>
</dbReference>
<dbReference type="SMART" id="SM00267">
    <property type="entry name" value="GGDEF"/>
    <property type="match status" value="1"/>
</dbReference>
<dbReference type="SUPFAM" id="SSF141868">
    <property type="entry name" value="EAL domain-like"/>
    <property type="match status" value="1"/>
</dbReference>
<dbReference type="PANTHER" id="PTHR33121">
    <property type="entry name" value="CYCLIC DI-GMP PHOSPHODIESTERASE PDEF"/>
    <property type="match status" value="1"/>
</dbReference>
<dbReference type="CDD" id="cd01948">
    <property type="entry name" value="EAL"/>
    <property type="match status" value="1"/>
</dbReference>
<dbReference type="SUPFAM" id="SSF55073">
    <property type="entry name" value="Nucleotide cyclase"/>
    <property type="match status" value="1"/>
</dbReference>
<reference evidence="3 4" key="1">
    <citation type="submission" date="2021-10" db="EMBL/GenBank/DDBJ databases">
        <title>Lutispora strain m25 sp. nov., a thermophilic, non-spore-forming bacterium isolated from a lab-scale methanogenic bioreactor digesting anaerobic sludge.</title>
        <authorList>
            <person name="El Houari A."/>
            <person name="Mcdonald J."/>
        </authorList>
    </citation>
    <scope>NUCLEOTIDE SEQUENCE [LARGE SCALE GENOMIC DNA]</scope>
    <source>
        <strain evidence="4">m25</strain>
    </source>
</reference>
<dbReference type="InterPro" id="IPR050706">
    <property type="entry name" value="Cyclic-di-GMP_PDE-like"/>
</dbReference>
<feature type="domain" description="EAL" evidence="1">
    <location>
        <begin position="1"/>
        <end position="248"/>
    </location>
</feature>
<dbReference type="InterPro" id="IPR035919">
    <property type="entry name" value="EAL_sf"/>
</dbReference>
<dbReference type="PROSITE" id="PS50887">
    <property type="entry name" value="GGDEF"/>
    <property type="match status" value="1"/>
</dbReference>
<accession>A0ABT1NLW6</accession>
<dbReference type="InterPro" id="IPR001633">
    <property type="entry name" value="EAL_dom"/>
</dbReference>
<protein>
    <submittedName>
        <fullName evidence="3">GGDEF domain-containing protein</fullName>
    </submittedName>
</protein>
<evidence type="ECO:0000313" key="3">
    <source>
        <dbReference type="EMBL" id="MCQ1531589.1"/>
    </source>
</evidence>
<dbReference type="Pfam" id="PF00563">
    <property type="entry name" value="EAL"/>
    <property type="match status" value="1"/>
</dbReference>